<comment type="caution">
    <text evidence="1">The sequence shown here is derived from an EMBL/GenBank/DDBJ whole genome shotgun (WGS) entry which is preliminary data.</text>
</comment>
<reference evidence="1 2" key="1">
    <citation type="submission" date="2017-05" db="EMBL/GenBank/DDBJ databases">
        <title>Whole genome sequence of Pseudomonas putida isolate 1312 commercialized as a biostimulant.</title>
        <authorList>
            <person name="Crovadore J."/>
            <person name="Blanc P."/>
            <person name="Chablais R."/>
            <person name="Cochard B."/>
            <person name="Grizard D."/>
            <person name="Lefort F."/>
        </authorList>
    </citation>
    <scope>NUCLEOTIDE SEQUENCE [LARGE SCALE GENOMIC DNA]</scope>
    <source>
        <strain evidence="1 2">1312</strain>
    </source>
</reference>
<name>A0A1Y3L8V1_PSEPU</name>
<protein>
    <submittedName>
        <fullName evidence="1">Uncharacterized protein</fullName>
    </submittedName>
</protein>
<accession>A0A1Y3L8V1</accession>
<dbReference type="Proteomes" id="UP000196082">
    <property type="component" value="Unassembled WGS sequence"/>
</dbReference>
<organism evidence="1 2">
    <name type="scientific">Pseudomonas putida</name>
    <name type="common">Arthrobacter siderocapsulatus</name>
    <dbReference type="NCBI Taxonomy" id="303"/>
    <lineage>
        <taxon>Bacteria</taxon>
        <taxon>Pseudomonadati</taxon>
        <taxon>Pseudomonadota</taxon>
        <taxon>Gammaproteobacteria</taxon>
        <taxon>Pseudomonadales</taxon>
        <taxon>Pseudomonadaceae</taxon>
        <taxon>Pseudomonas</taxon>
    </lineage>
</organism>
<dbReference type="AlphaFoldDB" id="A0A1Y3L8V1"/>
<gene>
    <name evidence="1" type="ORF">B8W72_12145</name>
</gene>
<proteinExistence type="predicted"/>
<dbReference type="EMBL" id="NFSB01000072">
    <property type="protein sequence ID" value="OUM33824.1"/>
    <property type="molecule type" value="Genomic_DNA"/>
</dbReference>
<evidence type="ECO:0000313" key="2">
    <source>
        <dbReference type="Proteomes" id="UP000196082"/>
    </source>
</evidence>
<evidence type="ECO:0000313" key="1">
    <source>
        <dbReference type="EMBL" id="OUM33824.1"/>
    </source>
</evidence>
<sequence length="77" mass="8439">MTIYNIVYRLAEEPKSYRLELDQGKLGRHEAAMHLILLHFGDSENSLVLPAADSSPDEIMAQADLLGLSQISVAAEA</sequence>